<organism evidence="13 14">
    <name type="scientific">Vagococcus vulneris</name>
    <dbReference type="NCBI Taxonomy" id="1977869"/>
    <lineage>
        <taxon>Bacteria</taxon>
        <taxon>Bacillati</taxon>
        <taxon>Bacillota</taxon>
        <taxon>Bacilli</taxon>
        <taxon>Lactobacillales</taxon>
        <taxon>Enterococcaceae</taxon>
        <taxon>Vagococcus</taxon>
    </lineage>
</organism>
<comment type="catalytic activity">
    <reaction evidence="11">
        <text>isopentenyl diphosphate + (2E)-geranyl diphosphate = (2E,6E)-farnesyl diphosphate + diphosphate</text>
        <dbReference type="Rhea" id="RHEA:19361"/>
        <dbReference type="ChEBI" id="CHEBI:33019"/>
        <dbReference type="ChEBI" id="CHEBI:58057"/>
        <dbReference type="ChEBI" id="CHEBI:128769"/>
        <dbReference type="ChEBI" id="CHEBI:175763"/>
        <dbReference type="EC" id="2.5.1.10"/>
    </reaction>
</comment>
<dbReference type="OrthoDB" id="9805316at2"/>
<dbReference type="PANTHER" id="PTHR43281:SF1">
    <property type="entry name" value="FARNESYL DIPHOSPHATE SYNTHASE"/>
    <property type="match status" value="1"/>
</dbReference>
<dbReference type="GO" id="GO:0046872">
    <property type="term" value="F:metal ion binding"/>
    <property type="evidence" value="ECO:0007669"/>
    <property type="project" value="UniProtKB-KW"/>
</dbReference>
<evidence type="ECO:0000256" key="8">
    <source>
        <dbReference type="ARBA" id="ARBA00023229"/>
    </source>
</evidence>
<dbReference type="EC" id="2.5.1.10" evidence="3"/>
<accession>A0A429ZW73</accession>
<keyword evidence="8" id="KW-0414">Isoprene biosynthesis</keyword>
<dbReference type="FunFam" id="1.10.600.10:FF:000001">
    <property type="entry name" value="Geranylgeranyl diphosphate synthase"/>
    <property type="match status" value="1"/>
</dbReference>
<dbReference type="GO" id="GO:0004337">
    <property type="term" value="F:(2E,6E)-farnesyl diphosphate synthase activity"/>
    <property type="evidence" value="ECO:0007669"/>
    <property type="project" value="UniProtKB-EC"/>
</dbReference>
<protein>
    <recommendedName>
        <fullName evidence="4">Farnesyl diphosphate synthase</fullName>
        <ecNumber evidence="3">2.5.1.10</ecNumber>
    </recommendedName>
    <alternativeName>
        <fullName evidence="10">(2E,6E)-farnesyl diphosphate synthase</fullName>
    </alternativeName>
    <alternativeName>
        <fullName evidence="9">Geranyltranstransferase</fullName>
    </alternativeName>
</protein>
<dbReference type="CDD" id="cd00685">
    <property type="entry name" value="Trans_IPPS_HT"/>
    <property type="match status" value="1"/>
</dbReference>
<keyword evidence="6" id="KW-0479">Metal-binding</keyword>
<dbReference type="Pfam" id="PF00348">
    <property type="entry name" value="polyprenyl_synt"/>
    <property type="match status" value="1"/>
</dbReference>
<dbReference type="GO" id="GO:0016114">
    <property type="term" value="P:terpenoid biosynthetic process"/>
    <property type="evidence" value="ECO:0007669"/>
    <property type="project" value="UniProtKB-ARBA"/>
</dbReference>
<name>A0A429ZW73_9ENTE</name>
<dbReference type="SUPFAM" id="SSF48576">
    <property type="entry name" value="Terpenoid synthases"/>
    <property type="match status" value="1"/>
</dbReference>
<evidence type="ECO:0000256" key="9">
    <source>
        <dbReference type="ARBA" id="ARBA00032380"/>
    </source>
</evidence>
<dbReference type="InterPro" id="IPR008949">
    <property type="entry name" value="Isoprenoid_synthase_dom_sf"/>
</dbReference>
<dbReference type="PANTHER" id="PTHR43281">
    <property type="entry name" value="FARNESYL DIPHOSPHATE SYNTHASE"/>
    <property type="match status" value="1"/>
</dbReference>
<comment type="caution">
    <text evidence="13">The sequence shown here is derived from an EMBL/GenBank/DDBJ whole genome shotgun (WGS) entry which is preliminary data.</text>
</comment>
<comment type="similarity">
    <text evidence="2 12">Belongs to the FPP/GGPP synthase family.</text>
</comment>
<evidence type="ECO:0000256" key="11">
    <source>
        <dbReference type="ARBA" id="ARBA00049399"/>
    </source>
</evidence>
<comment type="cofactor">
    <cofactor evidence="1">
        <name>Mg(2+)</name>
        <dbReference type="ChEBI" id="CHEBI:18420"/>
    </cofactor>
</comment>
<sequence length="296" mass="32818">MTTFKEFSQLHVPEIDKTINQFLTVETTEEKLLKAMLYSINAGGKRFRPLLLLSTLDFLNYSINKESYQLAASLEMIHCYSLIHDDLPAMDDDDLRRGKPTNHKVYGEAVAILAGDGLLTEAFHLLAVSGIEPVTKTVLLAKLAKASGINGMISGQVMDMENEDKKIELNTLQLMHRRKTGALIEYAVSAGCQLADADSELYQFLTDFSVEIGIAFQIRDDLLDVVGNEKALGKRIGADLEHQKSTYVSLLGLSKAKEAFELKCQAAQTQLNYAKKRAGIVGKTMLDDILEELMVI</sequence>
<evidence type="ECO:0000256" key="6">
    <source>
        <dbReference type="ARBA" id="ARBA00022723"/>
    </source>
</evidence>
<dbReference type="AlphaFoldDB" id="A0A429ZW73"/>
<keyword evidence="14" id="KW-1185">Reference proteome</keyword>
<dbReference type="NCBIfam" id="NF045485">
    <property type="entry name" value="FPPsyn"/>
    <property type="match status" value="1"/>
</dbReference>
<dbReference type="Gene3D" id="1.10.600.10">
    <property type="entry name" value="Farnesyl Diphosphate Synthase"/>
    <property type="match status" value="1"/>
</dbReference>
<dbReference type="InterPro" id="IPR053378">
    <property type="entry name" value="Prenyl_diphosphate_synthase"/>
</dbReference>
<dbReference type="SFLD" id="SFLDS00005">
    <property type="entry name" value="Isoprenoid_Synthase_Type_I"/>
    <property type="match status" value="1"/>
</dbReference>
<dbReference type="GO" id="GO:0005737">
    <property type="term" value="C:cytoplasm"/>
    <property type="evidence" value="ECO:0007669"/>
    <property type="project" value="UniProtKB-ARBA"/>
</dbReference>
<evidence type="ECO:0000256" key="5">
    <source>
        <dbReference type="ARBA" id="ARBA00022679"/>
    </source>
</evidence>
<dbReference type="InterPro" id="IPR000092">
    <property type="entry name" value="Polyprenyl_synt"/>
</dbReference>
<dbReference type="Proteomes" id="UP000287857">
    <property type="component" value="Unassembled WGS sequence"/>
</dbReference>
<evidence type="ECO:0000256" key="4">
    <source>
        <dbReference type="ARBA" id="ARBA00015100"/>
    </source>
</evidence>
<dbReference type="RefSeq" id="WP_125984435.1">
    <property type="nucleotide sequence ID" value="NZ_NGJS01000014.1"/>
</dbReference>
<evidence type="ECO:0000256" key="12">
    <source>
        <dbReference type="RuleBase" id="RU004466"/>
    </source>
</evidence>
<dbReference type="PROSITE" id="PS00723">
    <property type="entry name" value="POLYPRENYL_SYNTHASE_1"/>
    <property type="match status" value="1"/>
</dbReference>
<evidence type="ECO:0000256" key="2">
    <source>
        <dbReference type="ARBA" id="ARBA00006706"/>
    </source>
</evidence>
<evidence type="ECO:0000256" key="3">
    <source>
        <dbReference type="ARBA" id="ARBA00012439"/>
    </source>
</evidence>
<dbReference type="PROSITE" id="PS00444">
    <property type="entry name" value="POLYPRENYL_SYNTHASE_2"/>
    <property type="match status" value="1"/>
</dbReference>
<proteinExistence type="inferred from homology"/>
<evidence type="ECO:0000313" key="14">
    <source>
        <dbReference type="Proteomes" id="UP000287857"/>
    </source>
</evidence>
<evidence type="ECO:0000313" key="13">
    <source>
        <dbReference type="EMBL" id="RST98049.1"/>
    </source>
</evidence>
<keyword evidence="5 12" id="KW-0808">Transferase</keyword>
<evidence type="ECO:0000256" key="1">
    <source>
        <dbReference type="ARBA" id="ARBA00001946"/>
    </source>
</evidence>
<dbReference type="EMBL" id="NGJS01000014">
    <property type="protein sequence ID" value="RST98049.1"/>
    <property type="molecule type" value="Genomic_DNA"/>
</dbReference>
<evidence type="ECO:0000256" key="7">
    <source>
        <dbReference type="ARBA" id="ARBA00022842"/>
    </source>
</evidence>
<keyword evidence="7" id="KW-0460">Magnesium</keyword>
<dbReference type="SFLD" id="SFLDG01017">
    <property type="entry name" value="Polyprenyl_Transferase_Like"/>
    <property type="match status" value="1"/>
</dbReference>
<gene>
    <name evidence="13" type="ORF">CBF37_09095</name>
</gene>
<reference evidence="13 14" key="1">
    <citation type="submission" date="2017-05" db="EMBL/GenBank/DDBJ databases">
        <title>Vagococcus spp. assemblies.</title>
        <authorList>
            <person name="Gulvik C.A."/>
        </authorList>
    </citation>
    <scope>NUCLEOTIDE SEQUENCE [LARGE SCALE GENOMIC DNA]</scope>
    <source>
        <strain evidence="13 14">SS1995</strain>
    </source>
</reference>
<evidence type="ECO:0000256" key="10">
    <source>
        <dbReference type="ARBA" id="ARBA00032873"/>
    </source>
</evidence>
<dbReference type="InterPro" id="IPR033749">
    <property type="entry name" value="Polyprenyl_synt_CS"/>
</dbReference>